<reference evidence="2 4" key="1">
    <citation type="journal article" date="2015" name="Stand. Genomic Sci.">
        <title>Genomic Encyclopedia of Bacterial and Archaeal Type Strains, Phase III: the genomes of soil and plant-associated and newly described type strains.</title>
        <authorList>
            <person name="Whitman W.B."/>
            <person name="Woyke T."/>
            <person name="Klenk H.P."/>
            <person name="Zhou Y."/>
            <person name="Lilburn T.G."/>
            <person name="Beck B.J."/>
            <person name="De Vos P."/>
            <person name="Vandamme P."/>
            <person name="Eisen J.A."/>
            <person name="Garrity G."/>
            <person name="Hugenholtz P."/>
            <person name="Kyrpides N.C."/>
        </authorList>
    </citation>
    <scope>NUCLEOTIDE SEQUENCE [LARGE SCALE GENOMIC DNA]</scope>
    <source>
        <strain evidence="2 4">P5626</strain>
    </source>
</reference>
<dbReference type="Proteomes" id="UP000298340">
    <property type="component" value="Unassembled WGS sequence"/>
</dbReference>
<dbReference type="EMBL" id="SLWA01000016">
    <property type="protein sequence ID" value="TCN50341.1"/>
    <property type="molecule type" value="Genomic_DNA"/>
</dbReference>
<accession>A0A4Y7U680</accession>
<feature type="transmembrane region" description="Helical" evidence="1">
    <location>
        <begin position="105"/>
        <end position="121"/>
    </location>
</feature>
<evidence type="ECO:0000313" key="5">
    <source>
        <dbReference type="Proteomes" id="UP000298340"/>
    </source>
</evidence>
<keyword evidence="1" id="KW-1133">Transmembrane helix</keyword>
<name>A0A4Y7U680_9FLAO</name>
<keyword evidence="1" id="KW-0812">Transmembrane</keyword>
<organism evidence="3 5">
    <name type="scientific">Flavobacterium circumlabens</name>
    <dbReference type="NCBI Taxonomy" id="2133765"/>
    <lineage>
        <taxon>Bacteria</taxon>
        <taxon>Pseudomonadati</taxon>
        <taxon>Bacteroidota</taxon>
        <taxon>Flavobacteriia</taxon>
        <taxon>Flavobacteriales</taxon>
        <taxon>Flavobacteriaceae</taxon>
        <taxon>Flavobacterium</taxon>
    </lineage>
</organism>
<dbReference type="Proteomes" id="UP000295270">
    <property type="component" value="Unassembled WGS sequence"/>
</dbReference>
<reference evidence="3 5" key="2">
    <citation type="journal article" date="2018" name="Syst. Appl. Microbiol.">
        <title>Flavobacterium circumlabens sp. nov. and Flavobacterium cupreum sp. nov., two psychrotrophic species isolated from Antarctic environmental samples.</title>
        <authorList>
            <person name="Kralova S."/>
            <person name="Busse H.J."/>
            <person name="Svec P."/>
            <person name="Maslanova I."/>
            <person name="Stankova E."/>
            <person name="Bartak M."/>
            <person name="Sedlacek I."/>
        </authorList>
    </citation>
    <scope>NUCLEOTIDE SEQUENCE [LARGE SCALE GENOMIC DNA]</scope>
    <source>
        <strain evidence="3 5">CCM 8828</strain>
    </source>
</reference>
<protein>
    <submittedName>
        <fullName evidence="3">Uncharacterized protein</fullName>
    </submittedName>
</protein>
<feature type="transmembrane region" description="Helical" evidence="1">
    <location>
        <begin position="7"/>
        <end position="26"/>
    </location>
</feature>
<proteinExistence type="predicted"/>
<dbReference type="RefSeq" id="WP_132038295.1">
    <property type="nucleotide sequence ID" value="NZ_QWDN01000015.1"/>
</dbReference>
<comment type="caution">
    <text evidence="3">The sequence shown here is derived from an EMBL/GenBank/DDBJ whole genome shotgun (WGS) entry which is preliminary data.</text>
</comment>
<keyword evidence="1" id="KW-0472">Membrane</keyword>
<sequence length="127" mass="14927">MKETKLLLIVRIIIACAFSLSLYFNISEMNSIKDSNIRKCEIKKLYLRSGRRSNSSILVEYANKDYFVGVPRNREGIFDSISVGKRYNFYLNKNTDTLFIKDENNYKLTIFIGFIFALTFIPKKTRR</sequence>
<evidence type="ECO:0000256" key="1">
    <source>
        <dbReference type="SAM" id="Phobius"/>
    </source>
</evidence>
<dbReference type="EMBL" id="QWDN01000015">
    <property type="protein sequence ID" value="TEB41761.1"/>
    <property type="molecule type" value="Genomic_DNA"/>
</dbReference>
<keyword evidence="4" id="KW-1185">Reference proteome</keyword>
<reference evidence="2" key="3">
    <citation type="submission" date="2019-03" db="EMBL/GenBank/DDBJ databases">
        <authorList>
            <person name="Whitman W."/>
            <person name="Huntemann M."/>
            <person name="Clum A."/>
            <person name="Pillay M."/>
            <person name="Palaniappan K."/>
            <person name="Varghese N."/>
            <person name="Mikhailova N."/>
            <person name="Stamatis D."/>
            <person name="Reddy T."/>
            <person name="Daum C."/>
            <person name="Shapiro N."/>
            <person name="Ivanova N."/>
            <person name="Kyrpides N."/>
            <person name="Woyke T."/>
        </authorList>
    </citation>
    <scope>NUCLEOTIDE SEQUENCE</scope>
    <source>
        <strain evidence="2">P5626</strain>
    </source>
</reference>
<dbReference type="AlphaFoldDB" id="A0A4Y7U680"/>
<evidence type="ECO:0000313" key="3">
    <source>
        <dbReference type="EMBL" id="TEB41761.1"/>
    </source>
</evidence>
<evidence type="ECO:0000313" key="4">
    <source>
        <dbReference type="Proteomes" id="UP000295270"/>
    </source>
</evidence>
<gene>
    <name evidence="3" type="ORF">D0809_23765</name>
    <name evidence="2" type="ORF">EV142_11614</name>
</gene>
<evidence type="ECO:0000313" key="2">
    <source>
        <dbReference type="EMBL" id="TCN50341.1"/>
    </source>
</evidence>